<keyword evidence="2" id="KW-1185">Reference proteome</keyword>
<gene>
    <name evidence="1" type="ORF">SR894_16800</name>
</gene>
<dbReference type="EMBL" id="CP140255">
    <property type="protein sequence ID" value="WQH11800.1"/>
    <property type="molecule type" value="Genomic_DNA"/>
</dbReference>
<organism evidence="1 2">
    <name type="scientific">Vreelandella neptunia</name>
    <dbReference type="NCBI Taxonomy" id="115551"/>
    <lineage>
        <taxon>Bacteria</taxon>
        <taxon>Pseudomonadati</taxon>
        <taxon>Pseudomonadota</taxon>
        <taxon>Gammaproteobacteria</taxon>
        <taxon>Oceanospirillales</taxon>
        <taxon>Halomonadaceae</taxon>
        <taxon>Vreelandella</taxon>
    </lineage>
</organism>
<dbReference type="Proteomes" id="UP001324794">
    <property type="component" value="Chromosome"/>
</dbReference>
<evidence type="ECO:0000313" key="1">
    <source>
        <dbReference type="EMBL" id="WQH11800.1"/>
    </source>
</evidence>
<evidence type="ECO:0000313" key="2">
    <source>
        <dbReference type="Proteomes" id="UP001324794"/>
    </source>
</evidence>
<protein>
    <submittedName>
        <fullName evidence="1">Uncharacterized protein</fullName>
    </submittedName>
</protein>
<accession>A0ABZ0YI62</accession>
<reference evidence="1 2" key="1">
    <citation type="submission" date="2023-11" db="EMBL/GenBank/DDBJ databases">
        <title>MicrobeMod: A computational toolkit for identifying prokaryotic methylation and restriction-modification with nanopore sequencing.</title>
        <authorList>
            <person name="Crits-Christoph A."/>
            <person name="Kang S.C."/>
            <person name="Lee H."/>
            <person name="Ostrov N."/>
        </authorList>
    </citation>
    <scope>NUCLEOTIDE SEQUENCE [LARGE SCALE GENOMIC DNA]</scope>
    <source>
        <strain evidence="1 2">ATCC BAA-805</strain>
    </source>
</reference>
<sequence>MKIKHFTYSLRKAPDGGPYVQFDIRLQNHRAKIGLTPADTVELWITYAEMPTVVADLVDERTWEGHRKTILAMLADHYLTPFH</sequence>
<proteinExistence type="predicted"/>
<name>A0ABZ0YI62_9GAMM</name>
<dbReference type="RefSeq" id="WP_223288966.1">
    <property type="nucleotide sequence ID" value="NZ_CP140255.1"/>
</dbReference>